<dbReference type="PANTHER" id="PTHR10302">
    <property type="entry name" value="SINGLE-STRANDED DNA-BINDING PROTEIN"/>
    <property type="match status" value="1"/>
</dbReference>
<dbReference type="eggNOG" id="COG0629">
    <property type="taxonomic scope" value="Bacteria"/>
</dbReference>
<dbReference type="Pfam" id="PF00436">
    <property type="entry name" value="SSB"/>
    <property type="match status" value="1"/>
</dbReference>
<evidence type="ECO:0000313" key="4">
    <source>
        <dbReference type="EMBL" id="ADL52616.1"/>
    </source>
</evidence>
<dbReference type="SUPFAM" id="SSF50249">
    <property type="entry name" value="Nucleic acid-binding proteins"/>
    <property type="match status" value="1"/>
</dbReference>
<proteinExistence type="inferred from homology"/>
<dbReference type="PROSITE" id="PS50935">
    <property type="entry name" value="SSB"/>
    <property type="match status" value="1"/>
</dbReference>
<name>D9SSV4_CLOC7</name>
<dbReference type="GO" id="GO:0006260">
    <property type="term" value="P:DNA replication"/>
    <property type="evidence" value="ECO:0007669"/>
    <property type="project" value="InterPro"/>
</dbReference>
<protein>
    <recommendedName>
        <fullName evidence="2 3">Single-stranded DNA-binding protein</fullName>
        <shortName evidence="2">SSB</shortName>
    </recommendedName>
</protein>
<dbReference type="GO" id="GO:0009295">
    <property type="term" value="C:nucleoid"/>
    <property type="evidence" value="ECO:0007669"/>
    <property type="project" value="TreeGrafter"/>
</dbReference>
<dbReference type="RefSeq" id="WP_010075711.1">
    <property type="nucleotide sequence ID" value="NC_014393.1"/>
</dbReference>
<dbReference type="HAMAP" id="MF_00984">
    <property type="entry name" value="SSB"/>
    <property type="match status" value="1"/>
</dbReference>
<dbReference type="KEGG" id="ccb:Clocel_2922"/>
<keyword evidence="5" id="KW-1185">Reference proteome</keyword>
<dbReference type="HOGENOM" id="CLU_078758_6_1_9"/>
<evidence type="ECO:0000256" key="1">
    <source>
        <dbReference type="ARBA" id="ARBA00023125"/>
    </source>
</evidence>
<dbReference type="AlphaFoldDB" id="D9SSV4"/>
<dbReference type="STRING" id="573061.Clocel_2922"/>
<dbReference type="PANTHER" id="PTHR10302:SF27">
    <property type="entry name" value="SINGLE-STRANDED DNA-BINDING PROTEIN"/>
    <property type="match status" value="1"/>
</dbReference>
<dbReference type="GO" id="GO:0003697">
    <property type="term" value="F:single-stranded DNA binding"/>
    <property type="evidence" value="ECO:0007669"/>
    <property type="project" value="UniProtKB-UniRule"/>
</dbReference>
<dbReference type="EMBL" id="CP002160">
    <property type="protein sequence ID" value="ADL52616.1"/>
    <property type="molecule type" value="Genomic_DNA"/>
</dbReference>
<keyword evidence="1 2" id="KW-0238">DNA-binding</keyword>
<dbReference type="Gene3D" id="2.40.50.140">
    <property type="entry name" value="Nucleic acid-binding proteins"/>
    <property type="match status" value="1"/>
</dbReference>
<gene>
    <name evidence="4" type="ordered locus">Clocel_2922</name>
</gene>
<dbReference type="InterPro" id="IPR011344">
    <property type="entry name" value="ssDNA-bd"/>
</dbReference>
<dbReference type="PIRSF" id="PIRSF002070">
    <property type="entry name" value="SSB"/>
    <property type="match status" value="1"/>
</dbReference>
<sequence>MNKVMLVGRLVKEPELKAFEDNFLCKFTLAVNTGHINSKGEKEVDFIPVALWGKRAETFNKYMKKGNMVSISGKLKIRNFEVDGNRKYVTEVVAENFQFLEWNNKNEMV</sequence>
<dbReference type="OrthoDB" id="9809878at2"/>
<reference evidence="4 5" key="1">
    <citation type="submission" date="2010-08" db="EMBL/GenBank/DDBJ databases">
        <title>Complete sequence of Clostridium cellulovorans 743B.</title>
        <authorList>
            <consortium name="US DOE Joint Genome Institute"/>
            <person name="Lucas S."/>
            <person name="Copeland A."/>
            <person name="Lapidus A."/>
            <person name="Cheng J.-F."/>
            <person name="Bruce D."/>
            <person name="Goodwin L."/>
            <person name="Pitluck S."/>
            <person name="Chertkov O."/>
            <person name="Detter J.C."/>
            <person name="Han C."/>
            <person name="Tapia R."/>
            <person name="Land M."/>
            <person name="Hauser L."/>
            <person name="Chang Y.-J."/>
            <person name="Jeffries C."/>
            <person name="Kyrpides N."/>
            <person name="Ivanova N."/>
            <person name="Mikhailova N."/>
            <person name="Hemme C.L."/>
            <person name="Woyke T."/>
        </authorList>
    </citation>
    <scope>NUCLEOTIDE SEQUENCE [LARGE SCALE GENOMIC DNA]</scope>
    <source>
        <strain evidence="5">ATCC 35296 / DSM 3052 / OCM 3 / 743B</strain>
    </source>
</reference>
<comment type="subunit">
    <text evidence="2">Homotetramer.</text>
</comment>
<dbReference type="Proteomes" id="UP000002730">
    <property type="component" value="Chromosome"/>
</dbReference>
<accession>D9SSV4</accession>
<evidence type="ECO:0000256" key="2">
    <source>
        <dbReference type="HAMAP-Rule" id="MF_00984"/>
    </source>
</evidence>
<comment type="caution">
    <text evidence="2">Lacks conserved residue(s) required for the propagation of feature annotation.</text>
</comment>
<evidence type="ECO:0000313" key="5">
    <source>
        <dbReference type="Proteomes" id="UP000002730"/>
    </source>
</evidence>
<dbReference type="NCBIfam" id="TIGR00621">
    <property type="entry name" value="ssb"/>
    <property type="match status" value="1"/>
</dbReference>
<dbReference type="InterPro" id="IPR000424">
    <property type="entry name" value="Primosome_PriB/ssb"/>
</dbReference>
<organism evidence="4 5">
    <name type="scientific">Clostridium cellulovorans (strain ATCC 35296 / DSM 3052 / OCM 3 / 743B)</name>
    <dbReference type="NCBI Taxonomy" id="573061"/>
    <lineage>
        <taxon>Bacteria</taxon>
        <taxon>Bacillati</taxon>
        <taxon>Bacillota</taxon>
        <taxon>Clostridia</taxon>
        <taxon>Eubacteriales</taxon>
        <taxon>Clostridiaceae</taxon>
        <taxon>Clostridium</taxon>
    </lineage>
</organism>
<evidence type="ECO:0000256" key="3">
    <source>
        <dbReference type="PIRNR" id="PIRNR002070"/>
    </source>
</evidence>
<dbReference type="InterPro" id="IPR012340">
    <property type="entry name" value="NA-bd_OB-fold"/>
</dbReference>
<dbReference type="CDD" id="cd04496">
    <property type="entry name" value="SSB_OBF"/>
    <property type="match status" value="1"/>
</dbReference>